<comment type="similarity">
    <text evidence="2">Belongs to the NrfD family.</text>
</comment>
<evidence type="ECO:0000256" key="3">
    <source>
        <dbReference type="ARBA" id="ARBA00022475"/>
    </source>
</evidence>
<evidence type="ECO:0000256" key="6">
    <source>
        <dbReference type="ARBA" id="ARBA00023136"/>
    </source>
</evidence>
<dbReference type="KEGG" id="dsa:Desal_1376"/>
<dbReference type="Proteomes" id="UP000002601">
    <property type="component" value="Chromosome"/>
</dbReference>
<feature type="transmembrane region" description="Helical" evidence="7">
    <location>
        <begin position="287"/>
        <end position="307"/>
    </location>
</feature>
<dbReference type="OrthoDB" id="9768158at2"/>
<sequence>MSTPANNGPKSAFNTFNLVAGAILVMGLVLSVLRFTQGIGPVTNLDDNNPWGIWIGFDLLCGVALAAGGYTTSAACYIFGLKRFHSAVRPAILTAFLGYALVVFALQYDLGRPWRLPYPIFVSQGTTSLLFEVGLCVMLYLTVLFIEFTPAMFEWLGWKKIRKVVVKLTLVLTIFGVVLSTLHQSSLGALYTIAPSKLHPLWYSPYMPLYFFVSSIAAGMSMVIFEGSMSHKKLHRMMDEEYLKHHDSVVFGFGKAASLVLFGYFFIKTMGVAYDNNWHYLASGYGLVFLTEMLGFVALPCFLYAVGVRDRNLGLIKKAAIITVLGIVFNRFNVSMIAFNYHLPAADRYFPSMTEIGISVFIVTLGVVIFRFITTRMPIFFEHSDYKGDH</sequence>
<evidence type="ECO:0000256" key="2">
    <source>
        <dbReference type="ARBA" id="ARBA00008929"/>
    </source>
</evidence>
<dbReference type="eggNOG" id="COG5557">
    <property type="taxonomic scope" value="Bacteria"/>
</dbReference>
<dbReference type="PANTHER" id="PTHR30074:SF4">
    <property type="entry name" value="NI_FE-HYDROGENASE 2 B-TYPE CYTOCHROME SUBUNIT-RELATED"/>
    <property type="match status" value="1"/>
</dbReference>
<name>C6BRJ8_MARSD</name>
<evidence type="ECO:0000256" key="7">
    <source>
        <dbReference type="SAM" id="Phobius"/>
    </source>
</evidence>
<comment type="subcellular location">
    <subcellularLocation>
        <location evidence="1">Cell membrane</location>
        <topology evidence="1">Multi-pass membrane protein</topology>
    </subcellularLocation>
</comment>
<accession>C6BRJ8</accession>
<feature type="transmembrane region" description="Helical" evidence="7">
    <location>
        <begin position="248"/>
        <end position="267"/>
    </location>
</feature>
<evidence type="ECO:0000313" key="9">
    <source>
        <dbReference type="Proteomes" id="UP000002601"/>
    </source>
</evidence>
<protein>
    <submittedName>
        <fullName evidence="8">Polysulphide reductase NrfD</fullName>
    </submittedName>
</protein>
<dbReference type="GO" id="GO:0005886">
    <property type="term" value="C:plasma membrane"/>
    <property type="evidence" value="ECO:0007669"/>
    <property type="project" value="UniProtKB-SubCell"/>
</dbReference>
<keyword evidence="3" id="KW-1003">Cell membrane</keyword>
<dbReference type="AlphaFoldDB" id="C6BRJ8"/>
<dbReference type="Pfam" id="PF03916">
    <property type="entry name" value="NrfD"/>
    <property type="match status" value="1"/>
</dbReference>
<keyword evidence="5 7" id="KW-1133">Transmembrane helix</keyword>
<dbReference type="NCBIfam" id="NF045714">
    <property type="entry name" value="sulf_resp_HmcC"/>
    <property type="match status" value="1"/>
</dbReference>
<feature type="transmembrane region" description="Helical" evidence="7">
    <location>
        <begin position="319"/>
        <end position="343"/>
    </location>
</feature>
<feature type="transmembrane region" description="Helical" evidence="7">
    <location>
        <begin position="53"/>
        <end position="79"/>
    </location>
</feature>
<feature type="transmembrane region" description="Helical" evidence="7">
    <location>
        <begin position="91"/>
        <end position="108"/>
    </location>
</feature>
<organism evidence="8 9">
    <name type="scientific">Maridesulfovibrio salexigens (strain ATCC 14822 / DSM 2638 / NCIMB 8403 / VKM B-1763)</name>
    <name type="common">Desulfovibrio salexigens</name>
    <dbReference type="NCBI Taxonomy" id="526222"/>
    <lineage>
        <taxon>Bacteria</taxon>
        <taxon>Pseudomonadati</taxon>
        <taxon>Thermodesulfobacteriota</taxon>
        <taxon>Desulfovibrionia</taxon>
        <taxon>Desulfovibrionales</taxon>
        <taxon>Desulfovibrionaceae</taxon>
        <taxon>Maridesulfovibrio</taxon>
    </lineage>
</organism>
<dbReference type="InterPro" id="IPR051817">
    <property type="entry name" value="FDH_cytochrome_b556_subunit"/>
</dbReference>
<gene>
    <name evidence="8" type="ordered locus">Desal_1376</name>
</gene>
<dbReference type="GO" id="GO:0009061">
    <property type="term" value="P:anaerobic respiration"/>
    <property type="evidence" value="ECO:0007669"/>
    <property type="project" value="TreeGrafter"/>
</dbReference>
<dbReference type="InterPro" id="IPR054900">
    <property type="entry name" value="sulf_resp_HmcC"/>
</dbReference>
<dbReference type="PANTHER" id="PTHR30074">
    <property type="entry name" value="FORMATE DEHYDROGENASE, NITRATE-INDUCIBLE, CYTOCHROME B556 FDN SUBUNIT"/>
    <property type="match status" value="1"/>
</dbReference>
<dbReference type="HOGENOM" id="CLU_049007_0_0_7"/>
<dbReference type="RefSeq" id="WP_015851256.1">
    <property type="nucleotide sequence ID" value="NC_012881.1"/>
</dbReference>
<keyword evidence="9" id="KW-1185">Reference proteome</keyword>
<feature type="transmembrane region" description="Helical" evidence="7">
    <location>
        <begin position="349"/>
        <end position="373"/>
    </location>
</feature>
<feature type="transmembrane region" description="Helical" evidence="7">
    <location>
        <begin position="168"/>
        <end position="194"/>
    </location>
</feature>
<keyword evidence="6 7" id="KW-0472">Membrane</keyword>
<feature type="transmembrane region" description="Helical" evidence="7">
    <location>
        <begin position="206"/>
        <end position="227"/>
    </location>
</feature>
<proteinExistence type="inferred from homology"/>
<reference evidence="8 9" key="1">
    <citation type="submission" date="2009-06" db="EMBL/GenBank/DDBJ databases">
        <title>Complete sequence of Desulfovibrio salexigens DSM 2638.</title>
        <authorList>
            <consortium name="US DOE Joint Genome Institute"/>
            <person name="Lucas S."/>
            <person name="Copeland A."/>
            <person name="Lapidus A."/>
            <person name="Glavina del Rio T."/>
            <person name="Tice H."/>
            <person name="Bruce D."/>
            <person name="Goodwin L."/>
            <person name="Pitluck S."/>
            <person name="Munk A.C."/>
            <person name="Brettin T."/>
            <person name="Detter J.C."/>
            <person name="Han C."/>
            <person name="Tapia R."/>
            <person name="Larimer F."/>
            <person name="Land M."/>
            <person name="Hauser L."/>
            <person name="Kyrpides N."/>
            <person name="Anderson I."/>
            <person name="Wall J.D."/>
            <person name="Arkin A.P."/>
            <person name="Dehal P."/>
            <person name="Chivian D."/>
            <person name="Giles B."/>
            <person name="Hazen T.C."/>
        </authorList>
    </citation>
    <scope>NUCLEOTIDE SEQUENCE [LARGE SCALE GENOMIC DNA]</scope>
    <source>
        <strain evidence="9">ATCC 14822 / DSM 2638 / NCIMB 8403 / VKM B-1763</strain>
    </source>
</reference>
<dbReference type="EMBL" id="CP001649">
    <property type="protein sequence ID" value="ACS79438.1"/>
    <property type="molecule type" value="Genomic_DNA"/>
</dbReference>
<feature type="transmembrane region" description="Helical" evidence="7">
    <location>
        <begin position="128"/>
        <end position="148"/>
    </location>
</feature>
<evidence type="ECO:0000256" key="5">
    <source>
        <dbReference type="ARBA" id="ARBA00022989"/>
    </source>
</evidence>
<dbReference type="STRING" id="526222.Desal_1376"/>
<evidence type="ECO:0000256" key="4">
    <source>
        <dbReference type="ARBA" id="ARBA00022692"/>
    </source>
</evidence>
<evidence type="ECO:0000313" key="8">
    <source>
        <dbReference type="EMBL" id="ACS79438.1"/>
    </source>
</evidence>
<feature type="transmembrane region" description="Helical" evidence="7">
    <location>
        <begin position="12"/>
        <end position="33"/>
    </location>
</feature>
<keyword evidence="4 7" id="KW-0812">Transmembrane</keyword>
<dbReference type="InterPro" id="IPR005614">
    <property type="entry name" value="NrfD-like"/>
</dbReference>
<evidence type="ECO:0000256" key="1">
    <source>
        <dbReference type="ARBA" id="ARBA00004651"/>
    </source>
</evidence>